<evidence type="ECO:0000313" key="3">
    <source>
        <dbReference type="Proteomes" id="UP000092578"/>
    </source>
</evidence>
<evidence type="ECO:0000259" key="1">
    <source>
        <dbReference type="PROSITE" id="PS50801"/>
    </source>
</evidence>
<dbReference type="AlphaFoldDB" id="A0A1B9B8A8"/>
<sequence length="255" mass="28448">MNAIGQIPVDISLLHALNSLGENIIIADKHYTIRWMNAKAAGLLSVVAPLYGLLDAKDMIGQKMDVFHAQPETQRKIMNDLTESHQARITIRDRYVADIIVTAIKNDENEVTGYVVILRDVTTKAEEEERNEKLIQALSVPILKIWKKTIALPLIGEIDTARADRLLTSVLKECATHNIQFALIDLSGLYSFDEGIREHLQKLNDCLNLIGTQCIIVGITPKLAMSIGELNIRIPTFNTAHAGLNYVLNRQQTDS</sequence>
<dbReference type="InterPro" id="IPR036513">
    <property type="entry name" value="STAS_dom_sf"/>
</dbReference>
<dbReference type="Gene3D" id="3.30.750.24">
    <property type="entry name" value="STAS domain"/>
    <property type="match status" value="1"/>
</dbReference>
<organism evidence="2 3">
    <name type="scientific">Pseudobacillus wudalianchiensis</name>
    <dbReference type="NCBI Taxonomy" id="1743143"/>
    <lineage>
        <taxon>Bacteria</taxon>
        <taxon>Bacillati</taxon>
        <taxon>Bacillota</taxon>
        <taxon>Bacilli</taxon>
        <taxon>Bacillales</taxon>
        <taxon>Bacillaceae</taxon>
        <taxon>Pseudobacillus</taxon>
    </lineage>
</organism>
<dbReference type="PANTHER" id="PTHR33745">
    <property type="entry name" value="RSBT ANTAGONIST PROTEIN RSBS-RELATED"/>
    <property type="match status" value="1"/>
</dbReference>
<dbReference type="InterPro" id="IPR002645">
    <property type="entry name" value="STAS_dom"/>
</dbReference>
<protein>
    <submittedName>
        <fullName evidence="2">RsbR, positive regulator of sigma-B</fullName>
    </submittedName>
</protein>
<feature type="domain" description="STAS" evidence="1">
    <location>
        <begin position="139"/>
        <end position="223"/>
    </location>
</feature>
<dbReference type="Gene3D" id="3.30.450.20">
    <property type="entry name" value="PAS domain"/>
    <property type="match status" value="1"/>
</dbReference>
<dbReference type="Proteomes" id="UP000092578">
    <property type="component" value="Unassembled WGS sequence"/>
</dbReference>
<dbReference type="EMBL" id="MAYT01000001">
    <property type="protein sequence ID" value="OCA92335.1"/>
    <property type="molecule type" value="Genomic_DNA"/>
</dbReference>
<keyword evidence="3" id="KW-1185">Reference proteome</keyword>
<comment type="caution">
    <text evidence="2">The sequence shown here is derived from an EMBL/GenBank/DDBJ whole genome shotgun (WGS) entry which is preliminary data.</text>
</comment>
<dbReference type="PROSITE" id="PS50801">
    <property type="entry name" value="STAS"/>
    <property type="match status" value="1"/>
</dbReference>
<evidence type="ECO:0000313" key="2">
    <source>
        <dbReference type="EMBL" id="OCA92335.1"/>
    </source>
</evidence>
<dbReference type="CDD" id="cd07041">
    <property type="entry name" value="STAS_RsbR_RsbS_like"/>
    <property type="match status" value="1"/>
</dbReference>
<dbReference type="InterPro" id="IPR051932">
    <property type="entry name" value="Bact_StressResp_Reg"/>
</dbReference>
<name>A0A1B9B8A8_9BACI</name>
<dbReference type="SUPFAM" id="SSF52091">
    <property type="entry name" value="SpoIIaa-like"/>
    <property type="match status" value="1"/>
</dbReference>
<dbReference type="SUPFAM" id="SSF55785">
    <property type="entry name" value="PYP-like sensor domain (PAS domain)"/>
    <property type="match status" value="1"/>
</dbReference>
<reference evidence="3" key="1">
    <citation type="submission" date="2016-05" db="EMBL/GenBank/DDBJ databases">
        <authorList>
            <person name="Liu B."/>
            <person name="Wang J."/>
            <person name="Zhu Y."/>
            <person name="Liu G."/>
            <person name="Chen Q."/>
            <person name="Chen Z."/>
            <person name="Lan J."/>
            <person name="Che J."/>
            <person name="Ge C."/>
            <person name="Shi H."/>
            <person name="Pan Z."/>
            <person name="Liu X."/>
        </authorList>
    </citation>
    <scope>NUCLEOTIDE SEQUENCE [LARGE SCALE GENOMIC DNA]</scope>
    <source>
        <strain evidence="3">FJAT-27215</strain>
    </source>
</reference>
<dbReference type="Pfam" id="PF13426">
    <property type="entry name" value="PAS_9"/>
    <property type="match status" value="1"/>
</dbReference>
<accession>A0A1B9B8A8</accession>
<dbReference type="RefSeq" id="WP_065408853.1">
    <property type="nucleotide sequence ID" value="NZ_MAYT01000001.1"/>
</dbReference>
<dbReference type="InterPro" id="IPR000014">
    <property type="entry name" value="PAS"/>
</dbReference>
<proteinExistence type="predicted"/>
<gene>
    <name evidence="2" type="ORF">A8F95_01025</name>
</gene>
<dbReference type="InterPro" id="IPR035965">
    <property type="entry name" value="PAS-like_dom_sf"/>
</dbReference>
<dbReference type="Pfam" id="PF01740">
    <property type="entry name" value="STAS"/>
    <property type="match status" value="1"/>
</dbReference>